<gene>
    <name evidence="1" type="ORF">LCGC14_0190820</name>
</gene>
<name>A0A0F9X5A5_9ZZZZ</name>
<accession>A0A0F9X5A5</accession>
<proteinExistence type="predicted"/>
<sequence>MFQIKLLTDDAQHARICEDYWRQDERGEFVLKVEEIAASHGMKNQDVPKFVKKNAFVWRQDILCMQCKKAYFYTSRAQYKEKYKFRNQVCAACIEAERRDINEKNKSLISEMRRNAREESVELANRDLTSKIYLLSTMKALADKKNTTIEPLRRHPACTLSPDPDYDKKILSHLINKHLLLFSLGTRFDVTDNYQNDNFDLYLETCEFDIAYDNKEISNLSHVLLGNETTSKLKELKEFIDICKEIQLSESLAFLKISLEIHQLPLVTGITIRHALCKCLENFSVSQVYNFIYNGAKDSAAYYMRRSVDKRQAANSATKYISRNMEKSLAYKLHVKPFHRVSSLPQSSLSHLIFDVMLNSKDGGFERPLNELLSSE</sequence>
<protein>
    <submittedName>
        <fullName evidence="1">Uncharacterized protein</fullName>
    </submittedName>
</protein>
<reference evidence="1" key="1">
    <citation type="journal article" date="2015" name="Nature">
        <title>Complex archaea that bridge the gap between prokaryotes and eukaryotes.</title>
        <authorList>
            <person name="Spang A."/>
            <person name="Saw J.H."/>
            <person name="Jorgensen S.L."/>
            <person name="Zaremba-Niedzwiedzka K."/>
            <person name="Martijn J."/>
            <person name="Lind A.E."/>
            <person name="van Eijk R."/>
            <person name="Schleper C."/>
            <person name="Guy L."/>
            <person name="Ettema T.J."/>
        </authorList>
    </citation>
    <scope>NUCLEOTIDE SEQUENCE</scope>
</reference>
<dbReference type="EMBL" id="LAZR01000081">
    <property type="protein sequence ID" value="KKN94051.1"/>
    <property type="molecule type" value="Genomic_DNA"/>
</dbReference>
<dbReference type="AlphaFoldDB" id="A0A0F9X5A5"/>
<organism evidence="1">
    <name type="scientific">marine sediment metagenome</name>
    <dbReference type="NCBI Taxonomy" id="412755"/>
    <lineage>
        <taxon>unclassified sequences</taxon>
        <taxon>metagenomes</taxon>
        <taxon>ecological metagenomes</taxon>
    </lineage>
</organism>
<evidence type="ECO:0000313" key="1">
    <source>
        <dbReference type="EMBL" id="KKN94051.1"/>
    </source>
</evidence>
<comment type="caution">
    <text evidence="1">The sequence shown here is derived from an EMBL/GenBank/DDBJ whole genome shotgun (WGS) entry which is preliminary data.</text>
</comment>